<accession>A0ABS0L3R5</accession>
<keyword evidence="2" id="KW-1185">Reference proteome</keyword>
<protein>
    <submittedName>
        <fullName evidence="1">DUF4259 domain-containing protein</fullName>
    </submittedName>
</protein>
<evidence type="ECO:0000313" key="1">
    <source>
        <dbReference type="EMBL" id="MBG8554761.1"/>
    </source>
</evidence>
<dbReference type="EMBL" id="JADWYK010000008">
    <property type="protein sequence ID" value="MBG8554761.1"/>
    <property type="molecule type" value="Genomic_DNA"/>
</dbReference>
<sequence>MNRTMGTWGYRNFDNDTAADFAADFRDQPSEALLLAALATAAEEEDYLDADDASEALAAAEIVAAILGKPSQDFPTDLIPVIVKLDAGESEDLRELAQDAVEAVRKQSELQELWGEGSHANAWQQEQQGLLDRLEEQE</sequence>
<dbReference type="RefSeq" id="WP_196955776.1">
    <property type="nucleotide sequence ID" value="NZ_JADWYK010000008.1"/>
</dbReference>
<dbReference type="Proteomes" id="UP000601099">
    <property type="component" value="Unassembled WGS sequence"/>
</dbReference>
<dbReference type="InterPro" id="IPR025355">
    <property type="entry name" value="DUF4259"/>
</dbReference>
<dbReference type="Pfam" id="PF14078">
    <property type="entry name" value="DUF4259"/>
    <property type="match status" value="1"/>
</dbReference>
<evidence type="ECO:0000313" key="2">
    <source>
        <dbReference type="Proteomes" id="UP000601099"/>
    </source>
</evidence>
<name>A0ABS0L3R5_9BACT</name>
<reference evidence="1 2" key="1">
    <citation type="submission" date="2020-11" db="EMBL/GenBank/DDBJ databases">
        <title>Hymenobacter sp.</title>
        <authorList>
            <person name="Kim M.K."/>
        </authorList>
    </citation>
    <scope>NUCLEOTIDE SEQUENCE [LARGE SCALE GENOMIC DNA]</scope>
    <source>
        <strain evidence="1 2">BT594</strain>
    </source>
</reference>
<proteinExistence type="predicted"/>
<gene>
    <name evidence="1" type="ORF">I5L79_14490</name>
</gene>
<comment type="caution">
    <text evidence="1">The sequence shown here is derived from an EMBL/GenBank/DDBJ whole genome shotgun (WGS) entry which is preliminary data.</text>
</comment>
<organism evidence="1 2">
    <name type="scientific">Hymenobacter guriensis</name>
    <dbReference type="NCBI Taxonomy" id="2793065"/>
    <lineage>
        <taxon>Bacteria</taxon>
        <taxon>Pseudomonadati</taxon>
        <taxon>Bacteroidota</taxon>
        <taxon>Cytophagia</taxon>
        <taxon>Cytophagales</taxon>
        <taxon>Hymenobacteraceae</taxon>
        <taxon>Hymenobacter</taxon>
    </lineage>
</organism>